<reference evidence="7 8" key="1">
    <citation type="submission" date="2015-12" db="EMBL/GenBank/DDBJ databases">
        <title>The genome of Folsomia candida.</title>
        <authorList>
            <person name="Faddeeva A."/>
            <person name="Derks M.F."/>
            <person name="Anvar Y."/>
            <person name="Smit S."/>
            <person name="Van Straalen N."/>
            <person name="Roelofs D."/>
        </authorList>
    </citation>
    <scope>NUCLEOTIDE SEQUENCE [LARGE SCALE GENOMIC DNA]</scope>
    <source>
        <strain evidence="7 8">VU population</strain>
        <tissue evidence="7">Whole body</tissue>
    </source>
</reference>
<evidence type="ECO:0000256" key="5">
    <source>
        <dbReference type="SAM" id="Phobius"/>
    </source>
</evidence>
<comment type="subcellular location">
    <subcellularLocation>
        <location evidence="1">Membrane</location>
    </subcellularLocation>
</comment>
<evidence type="ECO:0000259" key="6">
    <source>
        <dbReference type="Pfam" id="PF04116"/>
    </source>
</evidence>
<comment type="caution">
    <text evidence="7">The sequence shown here is derived from an EMBL/GenBank/DDBJ whole genome shotgun (WGS) entry which is preliminary data.</text>
</comment>
<dbReference type="GO" id="GO:0016491">
    <property type="term" value="F:oxidoreductase activity"/>
    <property type="evidence" value="ECO:0007669"/>
    <property type="project" value="InterPro"/>
</dbReference>
<keyword evidence="8" id="KW-1185">Reference proteome</keyword>
<dbReference type="GO" id="GO:0016020">
    <property type="term" value="C:membrane"/>
    <property type="evidence" value="ECO:0007669"/>
    <property type="project" value="UniProtKB-SubCell"/>
</dbReference>
<keyword evidence="2 5" id="KW-0812">Transmembrane</keyword>
<dbReference type="InterPro" id="IPR006694">
    <property type="entry name" value="Fatty_acid_hydroxylase"/>
</dbReference>
<dbReference type="GO" id="GO:0005506">
    <property type="term" value="F:iron ion binding"/>
    <property type="evidence" value="ECO:0007669"/>
    <property type="project" value="InterPro"/>
</dbReference>
<feature type="transmembrane region" description="Helical" evidence="5">
    <location>
        <begin position="192"/>
        <end position="210"/>
    </location>
</feature>
<keyword evidence="3 5" id="KW-1133">Transmembrane helix</keyword>
<feature type="transmembrane region" description="Helical" evidence="5">
    <location>
        <begin position="113"/>
        <end position="137"/>
    </location>
</feature>
<evidence type="ECO:0000256" key="1">
    <source>
        <dbReference type="ARBA" id="ARBA00004370"/>
    </source>
</evidence>
<keyword evidence="4 5" id="KW-0472">Membrane</keyword>
<feature type="transmembrane region" description="Helical" evidence="5">
    <location>
        <begin position="41"/>
        <end position="60"/>
    </location>
</feature>
<proteinExistence type="predicted"/>
<dbReference type="EMBL" id="LNIX01000002">
    <property type="protein sequence ID" value="OXA60951.1"/>
    <property type="molecule type" value="Genomic_DNA"/>
</dbReference>
<evidence type="ECO:0000256" key="2">
    <source>
        <dbReference type="ARBA" id="ARBA00022692"/>
    </source>
</evidence>
<name>A0A226EVT2_FOLCA</name>
<feature type="domain" description="Fatty acid hydroxylase" evidence="6">
    <location>
        <begin position="125"/>
        <end position="252"/>
    </location>
</feature>
<feature type="transmembrane region" description="Helical" evidence="5">
    <location>
        <begin position="158"/>
        <end position="180"/>
    </location>
</feature>
<dbReference type="InterPro" id="IPR050307">
    <property type="entry name" value="Sterol_Desaturase_Related"/>
</dbReference>
<evidence type="ECO:0000313" key="7">
    <source>
        <dbReference type="EMBL" id="OXA60951.1"/>
    </source>
</evidence>
<evidence type="ECO:0000256" key="3">
    <source>
        <dbReference type="ARBA" id="ARBA00022989"/>
    </source>
</evidence>
<organism evidence="7 8">
    <name type="scientific">Folsomia candida</name>
    <name type="common">Springtail</name>
    <dbReference type="NCBI Taxonomy" id="158441"/>
    <lineage>
        <taxon>Eukaryota</taxon>
        <taxon>Metazoa</taxon>
        <taxon>Ecdysozoa</taxon>
        <taxon>Arthropoda</taxon>
        <taxon>Hexapoda</taxon>
        <taxon>Collembola</taxon>
        <taxon>Entomobryomorpha</taxon>
        <taxon>Isotomoidea</taxon>
        <taxon>Isotomidae</taxon>
        <taxon>Proisotominae</taxon>
        <taxon>Folsomia</taxon>
    </lineage>
</organism>
<feature type="transmembrane region" description="Helical" evidence="5">
    <location>
        <begin position="81"/>
        <end position="101"/>
    </location>
</feature>
<gene>
    <name evidence="7" type="ORF">Fcan01_04771</name>
</gene>
<dbReference type="Pfam" id="PF04116">
    <property type="entry name" value="FA_hydroxylase"/>
    <property type="match status" value="1"/>
</dbReference>
<dbReference type="OMA" id="MAYWIHR"/>
<dbReference type="OrthoDB" id="7772638at2759"/>
<sequence length="268" mass="31509">MDEVLFYCEEVFFNKYIYPEDFCLEQGSIGRQILSLSIIEIFGGYGIYLITSGIAYILFFDKELCKHPLFLKNQVKTEIKTCILLLPIVSLMQVPLFLLQINGFSKLYTKHDLAAADFLLEAVQLAFFTDFMAYWIHRLTHCKLLYKKLHKIHHMSKIPTPFASLLFHPVDGFLQSAPFHLYGFLFPLNKDVFLVMLIFGSCFAVFLHEGNYRMPKWFRRVFNGPHQHTAHHLYYNYNYGQYFTFWDRIGGTYRDFGDDMVTCASKKD</sequence>
<accession>A0A226EVT2</accession>
<dbReference type="AlphaFoldDB" id="A0A226EVT2"/>
<protein>
    <submittedName>
        <fullName evidence="7">Lathosterol oxidase</fullName>
    </submittedName>
</protein>
<dbReference type="GO" id="GO:0008610">
    <property type="term" value="P:lipid biosynthetic process"/>
    <property type="evidence" value="ECO:0007669"/>
    <property type="project" value="InterPro"/>
</dbReference>
<dbReference type="PANTHER" id="PTHR11863">
    <property type="entry name" value="STEROL DESATURASE"/>
    <property type="match status" value="1"/>
</dbReference>
<evidence type="ECO:0000256" key="4">
    <source>
        <dbReference type="ARBA" id="ARBA00023136"/>
    </source>
</evidence>
<evidence type="ECO:0000313" key="8">
    <source>
        <dbReference type="Proteomes" id="UP000198287"/>
    </source>
</evidence>
<dbReference type="Proteomes" id="UP000198287">
    <property type="component" value="Unassembled WGS sequence"/>
</dbReference>
<dbReference type="STRING" id="158441.A0A226EVT2"/>